<sequence length="416" mass="47633">MESSTSSGSVPHLPGMEVTEVSKNTYEVYIGPAHPGSGHMRIIVEVDGDIMVRVDPDIGFVHRTMEKLAEGRDWIKNIPLFERMAILDACNITLPYVQAVERLLGTEPPERARYLRTLLCEINRIASHLYGMGIFGVFLGHSTLYMWAFGDREVFVDLAEQMTGARLTHSYPVFGGVRRDIPDDFPENARKAAKYMRNRLNEYAKIFLNNPNIRSRLENVGVMSKNLATELGIVGPNLRASGVRYDVRLNEPYEAYGDVEFEIPVFEEGDSLARAWARVEEIKQSLNIIEQVVDWLEKHPRENFMHEKFWKTAPKLYKDVFSGQIDYAGKYRVKLMPLFASLKVPPGKAFARVEAGRGEMVYYVESDGKDLPYRVRVVSPSFRNVIAFKYLMPGHRLMDLPTIYGSFDYFPPEWDR</sequence>
<dbReference type="FunCoup" id="L0ADE7">
    <property type="interactions" value="89"/>
</dbReference>
<dbReference type="InterPro" id="IPR001135">
    <property type="entry name" value="NADH_Q_OxRdtase_suD"/>
</dbReference>
<evidence type="ECO:0000313" key="3">
    <source>
        <dbReference type="Proteomes" id="UP000010469"/>
    </source>
</evidence>
<dbReference type="InterPro" id="IPR029014">
    <property type="entry name" value="NiFe-Hase_large"/>
</dbReference>
<organism evidence="2 3">
    <name type="scientific">Caldisphaera lagunensis (strain DSM 15908 / JCM 11604 / ANMR 0165 / IC-154)</name>
    <dbReference type="NCBI Taxonomy" id="1056495"/>
    <lineage>
        <taxon>Archaea</taxon>
        <taxon>Thermoproteota</taxon>
        <taxon>Thermoprotei</taxon>
        <taxon>Acidilobales</taxon>
        <taxon>Caldisphaeraceae</taxon>
        <taxon>Caldisphaera</taxon>
    </lineage>
</organism>
<dbReference type="InterPro" id="IPR022885">
    <property type="entry name" value="NDH1_su_D/H"/>
</dbReference>
<dbReference type="SUPFAM" id="SSF56762">
    <property type="entry name" value="HydB/Nqo4-like"/>
    <property type="match status" value="1"/>
</dbReference>
<feature type="domain" description="NADH-quinone oxidoreductase subunit D" evidence="1">
    <location>
        <begin position="139"/>
        <end position="416"/>
    </location>
</feature>
<dbReference type="RefSeq" id="WP_015233034.1">
    <property type="nucleotide sequence ID" value="NC_019791.1"/>
</dbReference>
<dbReference type="GO" id="GO:0048038">
    <property type="term" value="F:quinone binding"/>
    <property type="evidence" value="ECO:0007669"/>
    <property type="project" value="InterPro"/>
</dbReference>
<dbReference type="GO" id="GO:0051287">
    <property type="term" value="F:NAD binding"/>
    <property type="evidence" value="ECO:0007669"/>
    <property type="project" value="InterPro"/>
</dbReference>
<evidence type="ECO:0000259" key="1">
    <source>
        <dbReference type="Pfam" id="PF00346"/>
    </source>
</evidence>
<dbReference type="HOGENOM" id="CLU_015134_1_2_2"/>
<dbReference type="KEGG" id="clg:Calag_1430"/>
<dbReference type="AlphaFoldDB" id="L0ADE7"/>
<dbReference type="EMBL" id="CP003378">
    <property type="protein sequence ID" value="AFZ71137.1"/>
    <property type="molecule type" value="Genomic_DNA"/>
</dbReference>
<protein>
    <submittedName>
        <fullName evidence="2">NADH:ubiquinone oxidoreductase 49 kD subunit 7</fullName>
    </submittedName>
</protein>
<keyword evidence="3" id="KW-1185">Reference proteome</keyword>
<reference evidence="3" key="1">
    <citation type="submission" date="2012-03" db="EMBL/GenBank/DDBJ databases">
        <title>Complete genome of Caldisphaera lagunensis DSM 15908.</title>
        <authorList>
            <person name="Lucas S."/>
            <person name="Copeland A."/>
            <person name="Lapidus A."/>
            <person name="Glavina del Rio T."/>
            <person name="Dalin E."/>
            <person name="Tice H."/>
            <person name="Bruce D."/>
            <person name="Goodwin L."/>
            <person name="Pitluck S."/>
            <person name="Peters L."/>
            <person name="Mikhailova N."/>
            <person name="Teshima H."/>
            <person name="Kyrpides N."/>
            <person name="Mavromatis K."/>
            <person name="Ivanova N."/>
            <person name="Brettin T."/>
            <person name="Detter J.C."/>
            <person name="Han C."/>
            <person name="Larimer F."/>
            <person name="Land M."/>
            <person name="Hauser L."/>
            <person name="Markowitz V."/>
            <person name="Cheng J.-F."/>
            <person name="Hugenholtz P."/>
            <person name="Woyke T."/>
            <person name="Wu D."/>
            <person name="Spring S."/>
            <person name="Schroeder M."/>
            <person name="Brambilla E."/>
            <person name="Klenk H.-P."/>
            <person name="Eisen J.A."/>
        </authorList>
    </citation>
    <scope>NUCLEOTIDE SEQUENCE [LARGE SCALE GENOMIC DNA]</scope>
    <source>
        <strain evidence="3">DSM 15908 / JCM 11604 / IC-154</strain>
    </source>
</reference>
<dbReference type="PANTHER" id="PTHR11993:SF10">
    <property type="entry name" value="NADH DEHYDROGENASE [UBIQUINONE] IRON-SULFUR PROTEIN 2, MITOCHONDRIAL"/>
    <property type="match status" value="1"/>
</dbReference>
<dbReference type="eggNOG" id="arCOG01548">
    <property type="taxonomic scope" value="Archaea"/>
</dbReference>
<dbReference type="InParanoid" id="L0ADE7"/>
<accession>L0ADE7</accession>
<dbReference type="NCBIfam" id="NF004739">
    <property type="entry name" value="PRK06075.1"/>
    <property type="match status" value="1"/>
</dbReference>
<dbReference type="Pfam" id="PF00346">
    <property type="entry name" value="Complex1_49kDa"/>
    <property type="match status" value="1"/>
</dbReference>
<dbReference type="Proteomes" id="UP000010469">
    <property type="component" value="Chromosome"/>
</dbReference>
<dbReference type="GO" id="GO:0016651">
    <property type="term" value="F:oxidoreductase activity, acting on NAD(P)H"/>
    <property type="evidence" value="ECO:0007669"/>
    <property type="project" value="InterPro"/>
</dbReference>
<dbReference type="GeneID" id="14212690"/>
<proteinExistence type="predicted"/>
<dbReference type="PANTHER" id="PTHR11993">
    <property type="entry name" value="NADH-UBIQUINONE OXIDOREDUCTASE 49 KDA SUBUNIT"/>
    <property type="match status" value="1"/>
</dbReference>
<gene>
    <name evidence="2" type="ordered locus">Calag_1430</name>
</gene>
<keyword evidence="2" id="KW-0830">Ubiquinone</keyword>
<evidence type="ECO:0000313" key="2">
    <source>
        <dbReference type="EMBL" id="AFZ71137.1"/>
    </source>
</evidence>
<name>L0ADE7_CALLD</name>
<dbReference type="Gene3D" id="1.10.645.10">
    <property type="entry name" value="Cytochrome-c3 Hydrogenase, chain B"/>
    <property type="match status" value="1"/>
</dbReference>
<dbReference type="STRING" id="1056495.Calag_1430"/>